<dbReference type="PANTHER" id="PTHR45947:SF3">
    <property type="entry name" value="SULFOQUINOVOSYL TRANSFERASE SQD2"/>
    <property type="match status" value="1"/>
</dbReference>
<dbReference type="AlphaFoldDB" id="A0A1B1UCD4"/>
<keyword evidence="3" id="KW-1185">Reference proteome</keyword>
<evidence type="ECO:0000259" key="1">
    <source>
        <dbReference type="Pfam" id="PF00534"/>
    </source>
</evidence>
<protein>
    <recommendedName>
        <fullName evidence="1">Glycosyl transferase family 1 domain-containing protein</fullName>
    </recommendedName>
</protein>
<dbReference type="Pfam" id="PF00534">
    <property type="entry name" value="Glycos_transf_1"/>
    <property type="match status" value="1"/>
</dbReference>
<dbReference type="PANTHER" id="PTHR45947">
    <property type="entry name" value="SULFOQUINOVOSYL TRANSFERASE SQD2"/>
    <property type="match status" value="1"/>
</dbReference>
<dbReference type="InterPro" id="IPR050194">
    <property type="entry name" value="Glycosyltransferase_grp1"/>
</dbReference>
<dbReference type="Proteomes" id="UP000092839">
    <property type="component" value="Chromosome"/>
</dbReference>
<evidence type="ECO:0000313" key="3">
    <source>
        <dbReference type="Proteomes" id="UP000092839"/>
    </source>
</evidence>
<dbReference type="KEGG" id="bic:LMTR13_09865"/>
<dbReference type="GO" id="GO:0016758">
    <property type="term" value="F:hexosyltransferase activity"/>
    <property type="evidence" value="ECO:0007669"/>
    <property type="project" value="TreeGrafter"/>
</dbReference>
<proteinExistence type="predicted"/>
<dbReference type="InterPro" id="IPR001296">
    <property type="entry name" value="Glyco_trans_1"/>
</dbReference>
<accession>A0A1B1UCD4</accession>
<evidence type="ECO:0000313" key="2">
    <source>
        <dbReference type="EMBL" id="ANW00427.1"/>
    </source>
</evidence>
<sequence>MAGGDQVKPELRLFTALGPGDIVNARKNQLAGLAVNETSIAFSEQLFAYCRLHNIKTLAISSNSRIDRLEDKNITMENRPKSFQNSGGLRFHLSLTLYGIYLAIRALRFRADIAIIDSGTSHYFVLTLFRAVGIPVVANLHNVLWPAGFPPTGFVHRAIRSLNRLFFRYAAAGAIGVSPECERQVQAESDHRIPFFQYRCQFRREGFRHSPSYQGGTFRIVFVGRAEKNKGLLDLAQMAADLKIQASVKVIFDVCGDGPALLELAKLIERDRLSDVVIIHGRLEREALLKVYGEAHAAIVPTRSNFTEGMPQVCAEAVLSGLPVITSKVANAFDVIGAATIEAEVDNIDSYVSAILSLINTPALYTRLKSECAQLALQFVDQEQGYSTAVQRMIEKLYPDVS</sequence>
<dbReference type="Gene3D" id="3.40.50.2000">
    <property type="entry name" value="Glycogen Phosphorylase B"/>
    <property type="match status" value="2"/>
</dbReference>
<dbReference type="STRING" id="1274631.LMTR13_09865"/>
<organism evidence="2 3">
    <name type="scientific">Bradyrhizobium icense</name>
    <dbReference type="NCBI Taxonomy" id="1274631"/>
    <lineage>
        <taxon>Bacteria</taxon>
        <taxon>Pseudomonadati</taxon>
        <taxon>Pseudomonadota</taxon>
        <taxon>Alphaproteobacteria</taxon>
        <taxon>Hyphomicrobiales</taxon>
        <taxon>Nitrobacteraceae</taxon>
        <taxon>Bradyrhizobium</taxon>
    </lineage>
</organism>
<dbReference type="EMBL" id="CP016428">
    <property type="protein sequence ID" value="ANW00427.1"/>
    <property type="molecule type" value="Genomic_DNA"/>
</dbReference>
<feature type="domain" description="Glycosyl transferase family 1" evidence="1">
    <location>
        <begin position="215"/>
        <end position="370"/>
    </location>
</feature>
<gene>
    <name evidence="2" type="ORF">LMTR13_09865</name>
</gene>
<dbReference type="CDD" id="cd03801">
    <property type="entry name" value="GT4_PimA-like"/>
    <property type="match status" value="1"/>
</dbReference>
<reference evidence="2 3" key="1">
    <citation type="submission" date="2016-07" db="EMBL/GenBank/DDBJ databases">
        <title>Complete genome sequence of Bradyrhizobium icense LMTR 13T, a potential inoculant strain isolated from lima bean (Phaseolus lunatus) in Peru.</title>
        <authorList>
            <person name="Ormeno-Orrillo E."/>
            <person name="Duran D."/>
            <person name="Rogel M.A."/>
            <person name="Rey L."/>
            <person name="Imperial J."/>
            <person name="Ruiz-Argueso T."/>
            <person name="Martinez-Romero E."/>
        </authorList>
    </citation>
    <scope>NUCLEOTIDE SEQUENCE [LARGE SCALE GENOMIC DNA]</scope>
    <source>
        <strain evidence="2 3">LMTR 13</strain>
    </source>
</reference>
<dbReference type="SUPFAM" id="SSF53756">
    <property type="entry name" value="UDP-Glycosyltransferase/glycogen phosphorylase"/>
    <property type="match status" value="1"/>
</dbReference>
<name>A0A1B1UCD4_9BRAD</name>